<evidence type="ECO:0000313" key="1">
    <source>
        <dbReference type="EMBL" id="MQW91651.1"/>
    </source>
</evidence>
<reference evidence="3 4" key="1">
    <citation type="submission" date="2019-10" db="EMBL/GenBank/DDBJ databases">
        <authorList>
            <person name="Dong K."/>
        </authorList>
    </citation>
    <scope>NUCLEOTIDE SEQUENCE [LARGE SCALE GENOMIC DNA]</scope>
    <source>
        <strain evidence="2">Dk386</strain>
        <strain evidence="3">dk386</strain>
        <strain evidence="4">dk771</strain>
        <strain evidence="1">Dk771</strain>
    </source>
</reference>
<dbReference type="AlphaFoldDB" id="A0A5Q0P358"/>
<dbReference type="EMBL" id="CP045650">
    <property type="protein sequence ID" value="QGA11003.1"/>
    <property type="molecule type" value="Genomic_DNA"/>
</dbReference>
<organism evidence="1 4">
    <name type="scientific">Acinetobacter wanghuae</name>
    <dbReference type="NCBI Taxonomy" id="2662362"/>
    <lineage>
        <taxon>Bacteria</taxon>
        <taxon>Pseudomonadati</taxon>
        <taxon>Pseudomonadota</taxon>
        <taxon>Gammaproteobacteria</taxon>
        <taxon>Moraxellales</taxon>
        <taxon>Moraxellaceae</taxon>
        <taxon>Acinetobacter</taxon>
    </lineage>
</organism>
<accession>A0A5Q0P358</accession>
<name>A0A5Q0P358_9GAMM</name>
<sequence length="75" mass="9233">MTFKRVIVHPMYQDFHTTPRIYFMGEYNDHQQLINVFNHTHQKLKPIEGTYQWELLDHSVVYFVEEDSKFPRKTM</sequence>
<dbReference type="Proteomes" id="UP000480556">
    <property type="component" value="Unassembled WGS sequence"/>
</dbReference>
<evidence type="ECO:0000313" key="4">
    <source>
        <dbReference type="Proteomes" id="UP000480556"/>
    </source>
</evidence>
<dbReference type="RefSeq" id="WP_153371397.1">
    <property type="nucleotide sequence ID" value="NZ_CP045650.1"/>
</dbReference>
<dbReference type="Proteomes" id="UP000327478">
    <property type="component" value="Chromosome"/>
</dbReference>
<dbReference type="EMBL" id="WITK01000004">
    <property type="protein sequence ID" value="MQW91651.1"/>
    <property type="molecule type" value="Genomic_DNA"/>
</dbReference>
<evidence type="ECO:0000313" key="2">
    <source>
        <dbReference type="EMBL" id="QGA11003.1"/>
    </source>
</evidence>
<proteinExistence type="predicted"/>
<gene>
    <name evidence="2" type="ORF">GFH30_06180</name>
    <name evidence="1" type="ORF">GHJ48_04435</name>
</gene>
<protein>
    <submittedName>
        <fullName evidence="1">Uncharacterized protein</fullName>
    </submittedName>
</protein>
<keyword evidence="3" id="KW-1185">Reference proteome</keyword>
<evidence type="ECO:0000313" key="3">
    <source>
        <dbReference type="Proteomes" id="UP000327478"/>
    </source>
</evidence>